<feature type="region of interest" description="Disordered" evidence="1">
    <location>
        <begin position="1"/>
        <end position="20"/>
    </location>
</feature>
<dbReference type="Gene3D" id="3.40.50.2000">
    <property type="entry name" value="Glycogen Phosphorylase B"/>
    <property type="match status" value="1"/>
</dbReference>
<evidence type="ECO:0008006" key="4">
    <source>
        <dbReference type="Google" id="ProtNLM"/>
    </source>
</evidence>
<dbReference type="InterPro" id="IPR017521">
    <property type="entry name" value="Sugar_tfrase_PEP-CTERM_Stp1"/>
</dbReference>
<dbReference type="PANTHER" id="PTHR12526:SF600">
    <property type="entry name" value="GLYCOSYL TRANSFERASE GROUP 1"/>
    <property type="match status" value="1"/>
</dbReference>
<sequence length="431" mass="46566">MTAAHDQLTNDPPLTKDRTQLSSLVSGGSLEIGQSRAPRVLYLTHRVPFPPDKGDRIRNYHMLRGLAARGRVWLGCLADEPVSAETRSELDRLCERVAIVPAAGTRKWLRAGWSVLSGGSISEGIFREPALFDVVRGWAKEAGFAAAVVSASSLAPYLAGDALAGVLRFVDLMDVDSQKWLDFATTVRGPKRWVYRLEARRVRKLERTLPTWTAARAVVSRAEADVYDSFTAPGAATVASNGVDLDYFAPRVVPVEPALAFVGAMDYLPNIDGAVWFARSVWPELRAKHPEAEFRIVGRSPAPEVRRLVELPGVKVVGTVPDVRPFVLGAAAAVVPLRLARGIQNKVLEALALARPVVAAPPALAALGTTPGEHLLRAESPAEWVGACSTLLTDHARGTALGAAGRRYVEANHRWATCLDPFLSRVVPHDG</sequence>
<dbReference type="PANTHER" id="PTHR12526">
    <property type="entry name" value="GLYCOSYLTRANSFERASE"/>
    <property type="match status" value="1"/>
</dbReference>
<name>A0A517XRC8_9BACT</name>
<dbReference type="KEGG" id="uli:ETAA1_20080"/>
<evidence type="ECO:0000256" key="1">
    <source>
        <dbReference type="SAM" id="MobiDB-lite"/>
    </source>
</evidence>
<dbReference type="AlphaFoldDB" id="A0A517XRC8"/>
<evidence type="ECO:0000313" key="2">
    <source>
        <dbReference type="EMBL" id="QDU20065.1"/>
    </source>
</evidence>
<dbReference type="NCBIfam" id="TIGR03087">
    <property type="entry name" value="stp1"/>
    <property type="match status" value="1"/>
</dbReference>
<dbReference type="Pfam" id="PF13692">
    <property type="entry name" value="Glyco_trans_1_4"/>
    <property type="match status" value="1"/>
</dbReference>
<evidence type="ECO:0000313" key="3">
    <source>
        <dbReference type="Proteomes" id="UP000319576"/>
    </source>
</evidence>
<dbReference type="RefSeq" id="WP_145236991.1">
    <property type="nucleotide sequence ID" value="NZ_CP036273.1"/>
</dbReference>
<dbReference type="Proteomes" id="UP000319576">
    <property type="component" value="Chromosome"/>
</dbReference>
<dbReference type="SUPFAM" id="SSF53756">
    <property type="entry name" value="UDP-Glycosyltransferase/glycogen phosphorylase"/>
    <property type="match status" value="1"/>
</dbReference>
<dbReference type="EMBL" id="CP036273">
    <property type="protein sequence ID" value="QDU20065.1"/>
    <property type="molecule type" value="Genomic_DNA"/>
</dbReference>
<reference evidence="2 3" key="1">
    <citation type="submission" date="2019-02" db="EMBL/GenBank/DDBJ databases">
        <title>Deep-cultivation of Planctomycetes and their phenomic and genomic characterization uncovers novel biology.</title>
        <authorList>
            <person name="Wiegand S."/>
            <person name="Jogler M."/>
            <person name="Boedeker C."/>
            <person name="Pinto D."/>
            <person name="Vollmers J."/>
            <person name="Rivas-Marin E."/>
            <person name="Kohn T."/>
            <person name="Peeters S.H."/>
            <person name="Heuer A."/>
            <person name="Rast P."/>
            <person name="Oberbeckmann S."/>
            <person name="Bunk B."/>
            <person name="Jeske O."/>
            <person name="Meyerdierks A."/>
            <person name="Storesund J.E."/>
            <person name="Kallscheuer N."/>
            <person name="Luecker S."/>
            <person name="Lage O.M."/>
            <person name="Pohl T."/>
            <person name="Merkel B.J."/>
            <person name="Hornburger P."/>
            <person name="Mueller R.-W."/>
            <person name="Bruemmer F."/>
            <person name="Labrenz M."/>
            <person name="Spormann A.M."/>
            <person name="Op den Camp H."/>
            <person name="Overmann J."/>
            <person name="Amann R."/>
            <person name="Jetten M.S.M."/>
            <person name="Mascher T."/>
            <person name="Medema M.H."/>
            <person name="Devos D.P."/>
            <person name="Kaster A.-K."/>
            <person name="Ovreas L."/>
            <person name="Rohde M."/>
            <person name="Galperin M.Y."/>
            <person name="Jogler C."/>
        </authorList>
    </citation>
    <scope>NUCLEOTIDE SEQUENCE [LARGE SCALE GENOMIC DNA]</scope>
    <source>
        <strain evidence="2 3">ETA_A1</strain>
    </source>
</reference>
<protein>
    <recommendedName>
        <fullName evidence="4">TIGR03087 family PEP-CTERM/XrtA system glycosyltransferase</fullName>
    </recommendedName>
</protein>
<gene>
    <name evidence="2" type="ORF">ETAA1_20080</name>
</gene>
<dbReference type="CDD" id="cd03801">
    <property type="entry name" value="GT4_PimA-like"/>
    <property type="match status" value="1"/>
</dbReference>
<dbReference type="GO" id="GO:0016757">
    <property type="term" value="F:glycosyltransferase activity"/>
    <property type="evidence" value="ECO:0007669"/>
    <property type="project" value="TreeGrafter"/>
</dbReference>
<keyword evidence="3" id="KW-1185">Reference proteome</keyword>
<dbReference type="OrthoDB" id="9807209at2"/>
<organism evidence="2 3">
    <name type="scientific">Urbifossiella limnaea</name>
    <dbReference type="NCBI Taxonomy" id="2528023"/>
    <lineage>
        <taxon>Bacteria</taxon>
        <taxon>Pseudomonadati</taxon>
        <taxon>Planctomycetota</taxon>
        <taxon>Planctomycetia</taxon>
        <taxon>Gemmatales</taxon>
        <taxon>Gemmataceae</taxon>
        <taxon>Urbifossiella</taxon>
    </lineage>
</organism>
<accession>A0A517XRC8</accession>
<proteinExistence type="predicted"/>